<dbReference type="EMBL" id="VTRV01000093">
    <property type="protein sequence ID" value="TZF88954.1"/>
    <property type="molecule type" value="Genomic_DNA"/>
</dbReference>
<organism evidence="2 3">
    <name type="scientific">Cognatilysobacter lacus</name>
    <dbReference type="NCBI Taxonomy" id="1643323"/>
    <lineage>
        <taxon>Bacteria</taxon>
        <taxon>Pseudomonadati</taxon>
        <taxon>Pseudomonadota</taxon>
        <taxon>Gammaproteobacteria</taxon>
        <taxon>Lysobacterales</taxon>
        <taxon>Lysobacteraceae</taxon>
        <taxon>Cognatilysobacter</taxon>
    </lineage>
</organism>
<evidence type="ECO:0000313" key="3">
    <source>
        <dbReference type="Proteomes" id="UP000323164"/>
    </source>
</evidence>
<gene>
    <name evidence="2" type="ORF">FW784_09255</name>
</gene>
<sequence>MRAVPMFAFAAVLCLAVPLAPAQTRPQMVQPMMRSPNIGGAQIDRTVLNERRLIALGKKNRALEGRVATLEGALREMRAASEFSCSAVSTSRNGRGATEDCGPYACNYLDGRCRTVAVDSSQCAAGFVWDGSNHCVAPPPPAPDDDCFMGLFC</sequence>
<reference evidence="2 3" key="1">
    <citation type="submission" date="2019-08" db="EMBL/GenBank/DDBJ databases">
        <title>Draft genome sequence of Lysobacter sp. UKS-15.</title>
        <authorList>
            <person name="Im W.-T."/>
        </authorList>
    </citation>
    <scope>NUCLEOTIDE SEQUENCE [LARGE SCALE GENOMIC DNA]</scope>
    <source>
        <strain evidence="2 3">UKS-15</strain>
    </source>
</reference>
<dbReference type="Proteomes" id="UP000323164">
    <property type="component" value="Unassembled WGS sequence"/>
</dbReference>
<dbReference type="OrthoDB" id="6024750at2"/>
<feature type="chain" id="PRO_5022852654" description="Chitin-binding type-2 domain-containing protein" evidence="1">
    <location>
        <begin position="23"/>
        <end position="153"/>
    </location>
</feature>
<evidence type="ECO:0000313" key="2">
    <source>
        <dbReference type="EMBL" id="TZF88954.1"/>
    </source>
</evidence>
<name>A0A5D8Z8I6_9GAMM</name>
<keyword evidence="3" id="KW-1185">Reference proteome</keyword>
<protein>
    <recommendedName>
        <fullName evidence="4">Chitin-binding type-2 domain-containing protein</fullName>
    </recommendedName>
</protein>
<proteinExistence type="predicted"/>
<accession>A0A5D8Z8I6</accession>
<evidence type="ECO:0008006" key="4">
    <source>
        <dbReference type="Google" id="ProtNLM"/>
    </source>
</evidence>
<feature type="signal peptide" evidence="1">
    <location>
        <begin position="1"/>
        <end position="22"/>
    </location>
</feature>
<keyword evidence="1" id="KW-0732">Signal</keyword>
<dbReference type="AlphaFoldDB" id="A0A5D8Z8I6"/>
<comment type="caution">
    <text evidence="2">The sequence shown here is derived from an EMBL/GenBank/DDBJ whole genome shotgun (WGS) entry which is preliminary data.</text>
</comment>
<evidence type="ECO:0000256" key="1">
    <source>
        <dbReference type="SAM" id="SignalP"/>
    </source>
</evidence>
<dbReference type="RefSeq" id="WP_149353061.1">
    <property type="nucleotide sequence ID" value="NZ_VTRV01000093.1"/>
</dbReference>